<dbReference type="PROSITE" id="PS51257">
    <property type="entry name" value="PROKAR_LIPOPROTEIN"/>
    <property type="match status" value="1"/>
</dbReference>
<dbReference type="SUPFAM" id="SSF50952">
    <property type="entry name" value="Soluble quinoprotein glucose dehydrogenase"/>
    <property type="match status" value="1"/>
</dbReference>
<dbReference type="Gene3D" id="2.120.10.30">
    <property type="entry name" value="TolB, C-terminal domain"/>
    <property type="match status" value="1"/>
</dbReference>
<dbReference type="RefSeq" id="WP_311388303.1">
    <property type="nucleotide sequence ID" value="NZ_JAVRHU010000004.1"/>
</dbReference>
<dbReference type="InterPro" id="IPR012938">
    <property type="entry name" value="Glc/Sorbosone_DH"/>
</dbReference>
<feature type="domain" description="Glucose/Sorbosone dehydrogenase" evidence="2">
    <location>
        <begin position="54"/>
        <end position="354"/>
    </location>
</feature>
<accession>A0ABU3BK74</accession>
<dbReference type="Pfam" id="PF07995">
    <property type="entry name" value="GSDH"/>
    <property type="match status" value="1"/>
</dbReference>
<keyword evidence="4" id="KW-1185">Reference proteome</keyword>
<feature type="signal peptide" evidence="1">
    <location>
        <begin position="1"/>
        <end position="22"/>
    </location>
</feature>
<dbReference type="InterPro" id="IPR011041">
    <property type="entry name" value="Quinoprot_gluc/sorb_DH_b-prop"/>
</dbReference>
<sequence length="392" mass="42812">MKILKLLLALFLVSIVSCDSEASNFELIDETNDEQPNENVSVSLVNAFPNLSFSQPLDLQSPNDGTDRIFVVEKGGRIQVFDNNDSATESSTFIDLSNSINTTSEQGFLGMAFHPNYESNGYFYLCYTPTEDLSVISRFTVSADPNLADVNSELVIIEIPQPETNHNGGQIAFGPDGNLYIASGDGGGGGDPQNNSQNRANLLGNILRIDVDNPSGGLTYGIPGDNPFINDVNSRDEIYAYGFRNPWRMSFDIETGTLWTADVGQNEIEEIDVVVNGGNYGWKLFEGTSCFSGDCDATGLTAPIFEYDQSNGDRSITGGYVYRGNDISLLDGKYVYGDFVSGRIWALSENEGQNELILESRLSISSFGTDNSNELYVCAFDGAIYKFVETTD</sequence>
<dbReference type="PANTHER" id="PTHR19328:SF75">
    <property type="entry name" value="ALDOSE SUGAR DEHYDROGENASE YLII"/>
    <property type="match status" value="1"/>
</dbReference>
<evidence type="ECO:0000259" key="2">
    <source>
        <dbReference type="Pfam" id="PF07995"/>
    </source>
</evidence>
<evidence type="ECO:0000313" key="4">
    <source>
        <dbReference type="Proteomes" id="UP001250662"/>
    </source>
</evidence>
<protein>
    <submittedName>
        <fullName evidence="3">PQQ-dependent sugar dehydrogenase</fullName>
    </submittedName>
</protein>
<evidence type="ECO:0000256" key="1">
    <source>
        <dbReference type="SAM" id="SignalP"/>
    </source>
</evidence>
<dbReference type="PANTHER" id="PTHR19328">
    <property type="entry name" value="HEDGEHOG-INTERACTING PROTEIN"/>
    <property type="match status" value="1"/>
</dbReference>
<dbReference type="EMBL" id="JAVRHU010000004">
    <property type="protein sequence ID" value="MDT0622563.1"/>
    <property type="molecule type" value="Genomic_DNA"/>
</dbReference>
<evidence type="ECO:0000313" key="3">
    <source>
        <dbReference type="EMBL" id="MDT0622563.1"/>
    </source>
</evidence>
<comment type="caution">
    <text evidence="3">The sequence shown here is derived from an EMBL/GenBank/DDBJ whole genome shotgun (WGS) entry which is preliminary data.</text>
</comment>
<proteinExistence type="predicted"/>
<reference evidence="3 4" key="1">
    <citation type="submission" date="2023-09" db="EMBL/GenBank/DDBJ databases">
        <authorList>
            <person name="Rey-Velasco X."/>
        </authorList>
    </citation>
    <scope>NUCLEOTIDE SEQUENCE [LARGE SCALE GENOMIC DNA]</scope>
    <source>
        <strain evidence="3 4">P007</strain>
    </source>
</reference>
<gene>
    <name evidence="3" type="ORF">RM520_13100</name>
</gene>
<organism evidence="3 4">
    <name type="scientific">Croceitalea vernalis</name>
    <dbReference type="NCBI Taxonomy" id="3075599"/>
    <lineage>
        <taxon>Bacteria</taxon>
        <taxon>Pseudomonadati</taxon>
        <taxon>Bacteroidota</taxon>
        <taxon>Flavobacteriia</taxon>
        <taxon>Flavobacteriales</taxon>
        <taxon>Flavobacteriaceae</taxon>
        <taxon>Croceitalea</taxon>
    </lineage>
</organism>
<feature type="chain" id="PRO_5047336894" evidence="1">
    <location>
        <begin position="23"/>
        <end position="392"/>
    </location>
</feature>
<keyword evidence="1" id="KW-0732">Signal</keyword>
<dbReference type="Proteomes" id="UP001250662">
    <property type="component" value="Unassembled WGS sequence"/>
</dbReference>
<name>A0ABU3BK74_9FLAO</name>
<dbReference type="InterPro" id="IPR011042">
    <property type="entry name" value="6-blade_b-propeller_TolB-like"/>
</dbReference>